<evidence type="ECO:0000313" key="1">
    <source>
        <dbReference type="EMBL" id="MPC24992.1"/>
    </source>
</evidence>
<dbReference type="EMBL" id="VSRR010001401">
    <property type="protein sequence ID" value="MPC24992.1"/>
    <property type="molecule type" value="Genomic_DNA"/>
</dbReference>
<evidence type="ECO:0000313" key="2">
    <source>
        <dbReference type="Proteomes" id="UP000324222"/>
    </source>
</evidence>
<gene>
    <name evidence="1" type="ORF">E2C01_018088</name>
</gene>
<sequence length="115" mass="12702">MIRRDGKLLLIGDFNCKRVNWRGMEAQETFKFPVWHSYWRCSITCMSGNPFVVARGLAGRQRGLMGGGSLVVVESLLRCVRGGGTERESRIISLLASSLRITQGWPVTCLPSGAS</sequence>
<name>A0A5B7DTL5_PORTR</name>
<organism evidence="1 2">
    <name type="scientific">Portunus trituberculatus</name>
    <name type="common">Swimming crab</name>
    <name type="synonym">Neptunus trituberculatus</name>
    <dbReference type="NCBI Taxonomy" id="210409"/>
    <lineage>
        <taxon>Eukaryota</taxon>
        <taxon>Metazoa</taxon>
        <taxon>Ecdysozoa</taxon>
        <taxon>Arthropoda</taxon>
        <taxon>Crustacea</taxon>
        <taxon>Multicrustacea</taxon>
        <taxon>Malacostraca</taxon>
        <taxon>Eumalacostraca</taxon>
        <taxon>Eucarida</taxon>
        <taxon>Decapoda</taxon>
        <taxon>Pleocyemata</taxon>
        <taxon>Brachyura</taxon>
        <taxon>Eubrachyura</taxon>
        <taxon>Portunoidea</taxon>
        <taxon>Portunidae</taxon>
        <taxon>Portuninae</taxon>
        <taxon>Portunus</taxon>
    </lineage>
</organism>
<proteinExistence type="predicted"/>
<protein>
    <recommendedName>
        <fullName evidence="3">Endonuclease/exonuclease/phosphatase domain-containing protein</fullName>
    </recommendedName>
</protein>
<accession>A0A5B7DTL5</accession>
<reference evidence="1 2" key="1">
    <citation type="submission" date="2019-05" db="EMBL/GenBank/DDBJ databases">
        <title>Another draft genome of Portunus trituberculatus and its Hox gene families provides insights of decapod evolution.</title>
        <authorList>
            <person name="Jeong J.-H."/>
            <person name="Song I."/>
            <person name="Kim S."/>
            <person name="Choi T."/>
            <person name="Kim D."/>
            <person name="Ryu S."/>
            <person name="Kim W."/>
        </authorList>
    </citation>
    <scope>NUCLEOTIDE SEQUENCE [LARGE SCALE GENOMIC DNA]</scope>
    <source>
        <tissue evidence="1">Muscle</tissue>
    </source>
</reference>
<keyword evidence="2" id="KW-1185">Reference proteome</keyword>
<dbReference type="Proteomes" id="UP000324222">
    <property type="component" value="Unassembled WGS sequence"/>
</dbReference>
<dbReference type="AlphaFoldDB" id="A0A5B7DTL5"/>
<evidence type="ECO:0008006" key="3">
    <source>
        <dbReference type="Google" id="ProtNLM"/>
    </source>
</evidence>
<comment type="caution">
    <text evidence="1">The sequence shown here is derived from an EMBL/GenBank/DDBJ whole genome shotgun (WGS) entry which is preliminary data.</text>
</comment>